<accession>A0A1S8YIF0</accession>
<evidence type="ECO:0000313" key="1">
    <source>
        <dbReference type="EMBL" id="OON38682.1"/>
    </source>
</evidence>
<comment type="caution">
    <text evidence="1">The sequence shown here is derived from an EMBL/GenBank/DDBJ whole genome shotgun (WGS) entry which is preliminary data.</text>
</comment>
<gene>
    <name evidence="1" type="ORF">BTJ39_17660</name>
</gene>
<dbReference type="Proteomes" id="UP000190667">
    <property type="component" value="Unassembled WGS sequence"/>
</dbReference>
<name>A0A1S8YIF0_9GAMM</name>
<reference evidence="1 2" key="1">
    <citation type="submission" date="2016-12" db="EMBL/GenBank/DDBJ databases">
        <title>Izhakiella australiana sp. nov. of genus Izhakiella isolated from Australian desert.</title>
        <authorList>
            <person name="Ji M."/>
        </authorList>
    </citation>
    <scope>NUCLEOTIDE SEQUENCE [LARGE SCALE GENOMIC DNA]</scope>
    <source>
        <strain evidence="1 2">D4N98</strain>
    </source>
</reference>
<evidence type="ECO:0008006" key="3">
    <source>
        <dbReference type="Google" id="ProtNLM"/>
    </source>
</evidence>
<sequence length="679" mass="77405">MQTYDVKRILEKAARPQAFYPFFTSYIRRDDISLAHALDVLRVSGIYLNRFSVQTLTAYNDNFRVCIDALLQVFPQQHQEIAAFEQQCRMMHDLNNAFFQSITGNNIWNKRHSQSRSLAVNFIVFCEIYLSSINAVLMRADPRRVEKAFPLFILPPNIANERHADVEKLKVISRAIDEIVFYTGKIFAFIRGADPMKLSVALEKRSLLSSVKYLNEWNQFDSLSRISDYFRLSKATITPLNDREYRLDTDNACLYKDYEVARCRLMMRAINLDNELRNAMGNNEPIVDTVPSYLTRDGLFDAVLLSQLENMAPQDLHEQYGGVSLYDWVHAYRSLVALAAAEMKSRLSARKPIPLDAHRWLIVKSRRGWIDLFCKRGLSAAAAALVTDYFTFNKQAQDLNDCPFIACEGGLCLMPALVASSSATRSLMSLFSAKKINLTRKGKFHEQQFLQMVQQAGIPARSLDAHKDFECDCLMIIDDHLVFTELKSNGNPLHYGRYYQTVCNITGDASRIPDNKNKMMRSCVDQLNRCADHYLQHPEVITAAFGLAASWRAKGVVKVIVTTTTLGGVYHVDDCYVIDKLSITSFFHRASGTVYRAATREEVAKIQQPGYQFCEGRITIDKLRGYLAALPSINFTRQHVKKLTYNVGFGDILIHYPYYDPWPAAPFIQTGELNSADDR</sequence>
<evidence type="ECO:0000313" key="2">
    <source>
        <dbReference type="Proteomes" id="UP000190667"/>
    </source>
</evidence>
<dbReference type="AlphaFoldDB" id="A0A1S8YIF0"/>
<dbReference type="EMBL" id="MRUL01000014">
    <property type="protein sequence ID" value="OON38682.1"/>
    <property type="molecule type" value="Genomic_DNA"/>
</dbReference>
<dbReference type="STRING" id="1926881.BTJ39_17660"/>
<organism evidence="1 2">
    <name type="scientific">Izhakiella australiensis</name>
    <dbReference type="NCBI Taxonomy" id="1926881"/>
    <lineage>
        <taxon>Bacteria</taxon>
        <taxon>Pseudomonadati</taxon>
        <taxon>Pseudomonadota</taxon>
        <taxon>Gammaproteobacteria</taxon>
        <taxon>Enterobacterales</taxon>
        <taxon>Erwiniaceae</taxon>
        <taxon>Izhakiella</taxon>
    </lineage>
</organism>
<proteinExistence type="predicted"/>
<protein>
    <recommendedName>
        <fullName evidence="3">NERD domain-containing protein</fullName>
    </recommendedName>
</protein>
<dbReference type="OrthoDB" id="6638462at2"/>
<keyword evidence="2" id="KW-1185">Reference proteome</keyword>
<dbReference type="RefSeq" id="WP_078004006.1">
    <property type="nucleotide sequence ID" value="NZ_MRUL01000014.1"/>
</dbReference>